<dbReference type="Gene3D" id="3.40.640.10">
    <property type="entry name" value="Type I PLP-dependent aspartate aminotransferase-like (Major domain)"/>
    <property type="match status" value="1"/>
</dbReference>
<keyword evidence="7" id="KW-0032">Aminotransferase</keyword>
<proteinExistence type="inferred from homology"/>
<evidence type="ECO:0000256" key="3">
    <source>
        <dbReference type="ARBA" id="ARBA00022898"/>
    </source>
</evidence>
<evidence type="ECO:0000313" key="8">
    <source>
        <dbReference type="Proteomes" id="UP001144471"/>
    </source>
</evidence>
<dbReference type="EC" id="4.4.1.13" evidence="2"/>
<dbReference type="Proteomes" id="UP001144471">
    <property type="component" value="Unassembled WGS sequence"/>
</dbReference>
<reference evidence="7" key="1">
    <citation type="submission" date="2022-12" db="EMBL/GenBank/DDBJ databases">
        <title>Reference genome sequencing for broad-spectrum identification of bacterial and archaeal isolates by mass spectrometry.</title>
        <authorList>
            <person name="Sekiguchi Y."/>
            <person name="Tourlousse D.M."/>
        </authorList>
    </citation>
    <scope>NUCLEOTIDE SEQUENCE</scope>
    <source>
        <strain evidence="7">10succ1</strain>
    </source>
</reference>
<protein>
    <recommendedName>
        <fullName evidence="2">cysteine-S-conjugate beta-lyase</fullName>
        <ecNumber evidence="2">4.4.1.13</ecNumber>
    </recommendedName>
</protein>
<evidence type="ECO:0000259" key="6">
    <source>
        <dbReference type="Pfam" id="PF00155"/>
    </source>
</evidence>
<keyword evidence="4" id="KW-0456">Lyase</keyword>
<dbReference type="GO" id="GO:0047804">
    <property type="term" value="F:cysteine-S-conjugate beta-lyase activity"/>
    <property type="evidence" value="ECO:0007669"/>
    <property type="project" value="UniProtKB-EC"/>
</dbReference>
<comment type="caution">
    <text evidence="7">The sequence shown here is derived from an EMBL/GenBank/DDBJ whole genome shotgun (WGS) entry which is preliminary data.</text>
</comment>
<dbReference type="Gene3D" id="3.90.1150.10">
    <property type="entry name" value="Aspartate Aminotransferase, domain 1"/>
    <property type="match status" value="1"/>
</dbReference>
<organism evidence="7 8">
    <name type="scientific">Propionigenium maris DSM 9537</name>
    <dbReference type="NCBI Taxonomy" id="1123000"/>
    <lineage>
        <taxon>Bacteria</taxon>
        <taxon>Fusobacteriati</taxon>
        <taxon>Fusobacteriota</taxon>
        <taxon>Fusobacteriia</taxon>
        <taxon>Fusobacteriales</taxon>
        <taxon>Fusobacteriaceae</taxon>
        <taxon>Propionigenium</taxon>
    </lineage>
</organism>
<dbReference type="PANTHER" id="PTHR43525:SF1">
    <property type="entry name" value="PROTEIN MALY"/>
    <property type="match status" value="1"/>
</dbReference>
<dbReference type="PANTHER" id="PTHR43525">
    <property type="entry name" value="PROTEIN MALY"/>
    <property type="match status" value="1"/>
</dbReference>
<dbReference type="GO" id="GO:0008483">
    <property type="term" value="F:transaminase activity"/>
    <property type="evidence" value="ECO:0007669"/>
    <property type="project" value="UniProtKB-KW"/>
</dbReference>
<dbReference type="SUPFAM" id="SSF53383">
    <property type="entry name" value="PLP-dependent transferases"/>
    <property type="match status" value="1"/>
</dbReference>
<dbReference type="InterPro" id="IPR051798">
    <property type="entry name" value="Class-II_PLP-Dep_Aminotrans"/>
</dbReference>
<dbReference type="RefSeq" id="WP_281837698.1">
    <property type="nucleotide sequence ID" value="NZ_BSDY01000031.1"/>
</dbReference>
<dbReference type="CDD" id="cd00609">
    <property type="entry name" value="AAT_like"/>
    <property type="match status" value="1"/>
</dbReference>
<evidence type="ECO:0000256" key="1">
    <source>
        <dbReference type="ARBA" id="ARBA00001933"/>
    </source>
</evidence>
<dbReference type="Pfam" id="PF00155">
    <property type="entry name" value="Aminotran_1_2"/>
    <property type="match status" value="1"/>
</dbReference>
<dbReference type="GO" id="GO:0030170">
    <property type="term" value="F:pyridoxal phosphate binding"/>
    <property type="evidence" value="ECO:0007669"/>
    <property type="project" value="InterPro"/>
</dbReference>
<evidence type="ECO:0000256" key="2">
    <source>
        <dbReference type="ARBA" id="ARBA00012224"/>
    </source>
</evidence>
<keyword evidence="8" id="KW-1185">Reference proteome</keyword>
<feature type="domain" description="Aminotransferase class I/classII large" evidence="6">
    <location>
        <begin position="59"/>
        <end position="383"/>
    </location>
</feature>
<dbReference type="InterPro" id="IPR015421">
    <property type="entry name" value="PyrdxlP-dep_Trfase_major"/>
</dbReference>
<evidence type="ECO:0000256" key="5">
    <source>
        <dbReference type="ARBA" id="ARBA00037974"/>
    </source>
</evidence>
<dbReference type="InterPro" id="IPR015422">
    <property type="entry name" value="PyrdxlP-dep_Trfase_small"/>
</dbReference>
<keyword evidence="7" id="KW-0808">Transferase</keyword>
<dbReference type="InterPro" id="IPR004839">
    <property type="entry name" value="Aminotransferase_I/II_large"/>
</dbReference>
<evidence type="ECO:0000313" key="7">
    <source>
        <dbReference type="EMBL" id="GLI58025.1"/>
    </source>
</evidence>
<comment type="cofactor">
    <cofactor evidence="1">
        <name>pyridoxal 5'-phosphate</name>
        <dbReference type="ChEBI" id="CHEBI:597326"/>
    </cofactor>
</comment>
<comment type="similarity">
    <text evidence="5">Belongs to the class-II pyridoxal-phosphate-dependent aminotransferase family. MalY/PatB cystathionine beta-lyase subfamily.</text>
</comment>
<name>A0A9W6LQ57_9FUSO</name>
<dbReference type="InterPro" id="IPR027619">
    <property type="entry name" value="C-S_lyase_PatB-like"/>
</dbReference>
<keyword evidence="3" id="KW-0663">Pyridoxal phosphate</keyword>
<evidence type="ECO:0000256" key="4">
    <source>
        <dbReference type="ARBA" id="ARBA00023239"/>
    </source>
</evidence>
<gene>
    <name evidence="7" type="ORF">PM10SUCC1_35390</name>
</gene>
<accession>A0A9W6LQ57</accession>
<dbReference type="AlphaFoldDB" id="A0A9W6LQ57"/>
<dbReference type="NCBIfam" id="TIGR04350">
    <property type="entry name" value="C_S_lyase_PatB"/>
    <property type="match status" value="1"/>
</dbReference>
<sequence length="388" mass="43729">MYNFNEVESRRGTHSVMWDCIEEKCGKPNDEILPAWVADMDFPSDPVVVEELTKRIATGYLGYAGGHRDYKRSYIGWVERRHGFKIEEENLLLIPGVKVGINSALEALGEAGEGVIIQSPVYDPFFNITETRGMKVVKNPLLYEEGRYTINFSQLEELAAMEENKFLIICNPHNPVGRVWTREELTRVGEICLKNDITIIADEMYSDLTVKKYTPMASISKEVGEITVALSSPSKTFNIMAFNIANLVAADRDKRERIQRKILATGHGHLNLGGLYGGEVAYRSSEEWVDSVMRYIGENHAFFTEKIKEKFPHVRVSPAEGGFLAWVDLRGLGLPAKEIEERLLERGKILVSQGAVYGLEGEGFIRVNLGGTRRKVEEVVSRIVEALR</sequence>
<dbReference type="InterPro" id="IPR015424">
    <property type="entry name" value="PyrdxlP-dep_Trfase"/>
</dbReference>
<dbReference type="EMBL" id="BSDY01000031">
    <property type="protein sequence ID" value="GLI58025.1"/>
    <property type="molecule type" value="Genomic_DNA"/>
</dbReference>